<keyword evidence="2" id="KW-0812">Transmembrane</keyword>
<organism evidence="3 4">
    <name type="scientific">Aplysia californica</name>
    <name type="common">California sea hare</name>
    <dbReference type="NCBI Taxonomy" id="6500"/>
    <lineage>
        <taxon>Eukaryota</taxon>
        <taxon>Metazoa</taxon>
        <taxon>Spiralia</taxon>
        <taxon>Lophotrochozoa</taxon>
        <taxon>Mollusca</taxon>
        <taxon>Gastropoda</taxon>
        <taxon>Heterobranchia</taxon>
        <taxon>Euthyneura</taxon>
        <taxon>Tectipleura</taxon>
        <taxon>Aplysiida</taxon>
        <taxon>Aplysioidea</taxon>
        <taxon>Aplysiidae</taxon>
        <taxon>Aplysia</taxon>
    </lineage>
</organism>
<keyword evidence="2" id="KW-1133">Transmembrane helix</keyword>
<keyword evidence="3" id="KW-1185">Reference proteome</keyword>
<dbReference type="Proteomes" id="UP000694888">
    <property type="component" value="Unplaced"/>
</dbReference>
<reference evidence="4" key="1">
    <citation type="submission" date="2025-08" db="UniProtKB">
        <authorList>
            <consortium name="RefSeq"/>
        </authorList>
    </citation>
    <scope>IDENTIFICATION</scope>
</reference>
<feature type="region of interest" description="Disordered" evidence="1">
    <location>
        <begin position="1"/>
        <end position="76"/>
    </location>
</feature>
<evidence type="ECO:0000313" key="4">
    <source>
        <dbReference type="RefSeq" id="XP_012943021.1"/>
    </source>
</evidence>
<evidence type="ECO:0000313" key="3">
    <source>
        <dbReference type="Proteomes" id="UP000694888"/>
    </source>
</evidence>
<dbReference type="PANTHER" id="PTHR35555:SF3">
    <property type="entry name" value="ENDONUCLEASE-REVERSE TRANSCRIPTASE"/>
    <property type="match status" value="1"/>
</dbReference>
<keyword evidence="2" id="KW-0472">Membrane</keyword>
<evidence type="ECO:0000256" key="1">
    <source>
        <dbReference type="SAM" id="MobiDB-lite"/>
    </source>
</evidence>
<feature type="transmembrane region" description="Helical" evidence="2">
    <location>
        <begin position="132"/>
        <end position="153"/>
    </location>
</feature>
<accession>A0ABM1A8S9</accession>
<dbReference type="PANTHER" id="PTHR35555">
    <property type="entry name" value="ENDONUCLEASE-REVERSE TRANSCRIPTASE"/>
    <property type="match status" value="1"/>
</dbReference>
<dbReference type="RefSeq" id="XP_012943021.1">
    <property type="nucleotide sequence ID" value="XM_013087567.1"/>
</dbReference>
<proteinExistence type="predicted"/>
<protein>
    <submittedName>
        <fullName evidence="4">Uncharacterized protein LOC106013003</fullName>
    </submittedName>
</protein>
<gene>
    <name evidence="4" type="primary">LOC106013003</name>
</gene>
<evidence type="ECO:0000256" key="2">
    <source>
        <dbReference type="SAM" id="Phobius"/>
    </source>
</evidence>
<name>A0ABM1A8S9_APLCA</name>
<dbReference type="GeneID" id="106013003"/>
<sequence length="219" mass="24401">MTMEGQVLSDVLEVSAESYPTSEKEEKGGEEEEEGGRGGKADAASVPGAGVEECEGQGSSPARGISWQSSTLGGDRPPVMRNEDLMFTYFTLLRRLASTSRLLQRWVASWISFVLLWCVLYIVYWISHSAHLAGILQFLTPLLTLALLTSAYAEVNFEGERLLKCILPTEERLSVFFYFHKIRLELKIFSFTMTYNSIVTVIAGITITFATRIILDQVA</sequence>
<feature type="transmembrane region" description="Helical" evidence="2">
    <location>
        <begin position="193"/>
        <end position="215"/>
    </location>
</feature>
<feature type="transmembrane region" description="Helical" evidence="2">
    <location>
        <begin position="102"/>
        <end position="126"/>
    </location>
</feature>